<dbReference type="Gene3D" id="1.25.40.20">
    <property type="entry name" value="Ankyrin repeat-containing domain"/>
    <property type="match status" value="2"/>
</dbReference>
<dbReference type="InterPro" id="IPR002110">
    <property type="entry name" value="Ankyrin_rpt"/>
</dbReference>
<dbReference type="RefSeq" id="YP_009481401.1">
    <property type="nucleotide sequence ID" value="NC_037665.1"/>
</dbReference>
<name>A0A2U7UG85_9VIRU</name>
<dbReference type="InterPro" id="IPR036770">
    <property type="entry name" value="Ankyrin_rpt-contain_sf"/>
</dbReference>
<feature type="region of interest" description="Disordered" evidence="1">
    <location>
        <begin position="342"/>
        <end position="385"/>
    </location>
</feature>
<dbReference type="KEGG" id="vg:36841860"/>
<dbReference type="Proteomes" id="UP000249758">
    <property type="component" value="Segment"/>
</dbReference>
<sequence>MAATATTVNAMDADDNGINTLPPEVMVSITARLGDRDLCRARAAHRCFRVDSDETMAKRADRWRGEKTPERFCAVGLVEALEILHNRGVAMGPGCAKAAASAGHINVLAFLRRSGTPFDTMKTLDITSLFTVLMGEMRYKGFTPATGEIVSRVIMTLAFGSTPDAERVGRRTMSLADMAARNGHLDAMVWLVRAGGVMPTTMAMDCAAARGHIEVVRWLHENCDCGCTTAAVDLAAIGGRLDVVTFLQTHRTEGCTTAAMDGAAAGGHVDVVAFLHEHCVGGCTTAAIDSAATAGHMSTVRFLCENRVEGFTRATIHEAEAAGHTRIASYLERRVGSDNVDQHTIHGPFAPCTDDDDGDHDDDDDGNANRNDTGAGGADTATQLAGNDTGDDLRMIFVNAILKGDIATMDRIHREGAIALDDSTPRAYNNYWMMAAMVGRLDVLAWLDVHNVGGRDCGALTVALVAEHLDAARWLYARGVRDGMAEMIDDAAAEGEADPVRAVYDQYASLLGSVTGVADMVAQVRQLAAALVADDAPTCLADADATHDAVEDAMPALMSPPAANSAPP</sequence>
<evidence type="ECO:0000256" key="1">
    <source>
        <dbReference type="SAM" id="MobiDB-lite"/>
    </source>
</evidence>
<dbReference type="PANTHER" id="PTHR46586">
    <property type="entry name" value="ANKYRIN REPEAT-CONTAINING PROTEIN"/>
    <property type="match status" value="1"/>
</dbReference>
<dbReference type="GeneID" id="36841860"/>
<dbReference type="SUPFAM" id="SSF48403">
    <property type="entry name" value="Ankyrin repeat"/>
    <property type="match status" value="1"/>
</dbReference>
<organism evidence="2">
    <name type="scientific">Pandoravirus macleodensis</name>
    <dbReference type="NCBI Taxonomy" id="2107707"/>
    <lineage>
        <taxon>Viruses</taxon>
        <taxon>Pandoravirus</taxon>
    </lineage>
</organism>
<dbReference type="PANTHER" id="PTHR46586:SF3">
    <property type="entry name" value="ANKYRIN REPEAT-CONTAINING PROTEIN"/>
    <property type="match status" value="1"/>
</dbReference>
<dbReference type="InterPro" id="IPR052050">
    <property type="entry name" value="SecEffector_AnkRepeat"/>
</dbReference>
<feature type="compositionally biased region" description="Acidic residues" evidence="1">
    <location>
        <begin position="353"/>
        <end position="366"/>
    </location>
</feature>
<dbReference type="EMBL" id="MG011691">
    <property type="protein sequence ID" value="AVK77405.1"/>
    <property type="molecule type" value="Genomic_DNA"/>
</dbReference>
<gene>
    <name evidence="2" type="ORF">pmac_cds_717</name>
</gene>
<dbReference type="Pfam" id="PF12796">
    <property type="entry name" value="Ank_2"/>
    <property type="match status" value="1"/>
</dbReference>
<accession>A0A2U7UG85</accession>
<proteinExistence type="predicted"/>
<reference evidence="2" key="1">
    <citation type="journal article" date="2018" name="Nat. Commun.">
        <title>Diversity and evolution of the emerging Pandoraviridae family.</title>
        <authorList>
            <person name="Legendre M."/>
            <person name="Fabre E."/>
            <person name="Poirot O."/>
            <person name="Jeudy S."/>
            <person name="Lartigue A."/>
            <person name="Alempic J.M."/>
            <person name="Beucher L."/>
            <person name="Philippe N."/>
            <person name="Bertaux L."/>
            <person name="Christo-Foroux E."/>
            <person name="Labadie K."/>
            <person name="Coute Y."/>
            <person name="Abergel C."/>
            <person name="Claverie J.M."/>
        </authorList>
    </citation>
    <scope>NUCLEOTIDE SEQUENCE [LARGE SCALE GENOMIC DNA]</scope>
    <source>
        <strain evidence="2">Macleodensis</strain>
    </source>
</reference>
<protein>
    <submittedName>
        <fullName evidence="2">Ankyrin repeat domain containing protein</fullName>
    </submittedName>
</protein>
<evidence type="ECO:0000313" key="2">
    <source>
        <dbReference type="EMBL" id="AVK77405.1"/>
    </source>
</evidence>